<sequence length="156" mass="16852">RGPGKSWSGTDPHQGERFRSAEHRPQFSSCPQQGAPLLAHRRFSISSLPPGSCFPTTNYRLCCIYISFHPAVNPLVSAEPLHAPALQVVPVCLRRTFLLPLALGDLGRRVRRGPGAQVLVQGDVISAVVAVLLIPAEKTPVRPHVAAVHQLPGVRP</sequence>
<proteinExistence type="predicted"/>
<evidence type="ECO:0000313" key="1">
    <source>
        <dbReference type="Ensembl" id="ENSOARP00020015479.2"/>
    </source>
</evidence>
<reference evidence="1" key="1">
    <citation type="submission" date="2020-11" db="EMBL/GenBank/DDBJ databases">
        <authorList>
            <person name="Davenport K.M."/>
            <person name="Bickhart D.M."/>
            <person name="Smith T.P.L."/>
            <person name="Murdoch B.M."/>
            <person name="Rosen B.D."/>
        </authorList>
    </citation>
    <scope>NUCLEOTIDE SEQUENCE [LARGE SCALE GENOMIC DNA]</scope>
    <source>
        <strain evidence="1">OAR_USU_Benz2616</strain>
    </source>
</reference>
<dbReference type="Ensembl" id="ENSOART00020018701.2">
    <property type="protein sequence ID" value="ENSOARP00020015479.2"/>
    <property type="gene ID" value="ENSOARG00020012018.2"/>
</dbReference>
<organism evidence="1">
    <name type="scientific">Ovis aries</name>
    <name type="common">Sheep</name>
    <dbReference type="NCBI Taxonomy" id="9940"/>
    <lineage>
        <taxon>Eukaryota</taxon>
        <taxon>Metazoa</taxon>
        <taxon>Chordata</taxon>
        <taxon>Craniata</taxon>
        <taxon>Vertebrata</taxon>
        <taxon>Euteleostomi</taxon>
        <taxon>Mammalia</taxon>
        <taxon>Eutheria</taxon>
        <taxon>Laurasiatheria</taxon>
        <taxon>Artiodactyla</taxon>
        <taxon>Ruminantia</taxon>
        <taxon>Pecora</taxon>
        <taxon>Bovidae</taxon>
        <taxon>Caprinae</taxon>
        <taxon>Ovis</taxon>
    </lineage>
</organism>
<reference evidence="1" key="2">
    <citation type="submission" date="2025-08" db="UniProtKB">
        <authorList>
            <consortium name="Ensembl"/>
        </authorList>
    </citation>
    <scope>IDENTIFICATION</scope>
</reference>
<protein>
    <submittedName>
        <fullName evidence="1">Uncharacterized protein</fullName>
    </submittedName>
</protein>
<reference evidence="1" key="3">
    <citation type="submission" date="2025-09" db="UniProtKB">
        <authorList>
            <consortium name="Ensembl"/>
        </authorList>
    </citation>
    <scope>IDENTIFICATION</scope>
</reference>
<accession>A0AC11BJ29</accession>
<name>A0AC11BJ29_SHEEP</name>